<dbReference type="AlphaFoldDB" id="A0A225VRJ1"/>
<dbReference type="EMBL" id="NBNE01003416">
    <property type="protein sequence ID" value="OWZ07754.1"/>
    <property type="molecule type" value="Genomic_DNA"/>
</dbReference>
<keyword evidence="2" id="KW-1185">Reference proteome</keyword>
<proteinExistence type="predicted"/>
<protein>
    <submittedName>
        <fullName evidence="1">Uncharacterized protein</fullName>
    </submittedName>
</protein>
<name>A0A225VRJ1_9STRA</name>
<organism evidence="1 2">
    <name type="scientific">Phytophthora megakarya</name>
    <dbReference type="NCBI Taxonomy" id="4795"/>
    <lineage>
        <taxon>Eukaryota</taxon>
        <taxon>Sar</taxon>
        <taxon>Stramenopiles</taxon>
        <taxon>Oomycota</taxon>
        <taxon>Peronosporomycetes</taxon>
        <taxon>Peronosporales</taxon>
        <taxon>Peronosporaceae</taxon>
        <taxon>Phytophthora</taxon>
    </lineage>
</organism>
<gene>
    <name evidence="1" type="ORF">PHMEG_00019820</name>
</gene>
<accession>A0A225VRJ1</accession>
<dbReference type="OrthoDB" id="88808at2759"/>
<comment type="caution">
    <text evidence="1">The sequence shown here is derived from an EMBL/GenBank/DDBJ whole genome shotgun (WGS) entry which is preliminary data.</text>
</comment>
<evidence type="ECO:0000313" key="2">
    <source>
        <dbReference type="Proteomes" id="UP000198211"/>
    </source>
</evidence>
<reference evidence="2" key="1">
    <citation type="submission" date="2017-03" db="EMBL/GenBank/DDBJ databases">
        <title>Phytopthora megakarya and P. palmivora, two closely related causual agents of cacao black pod achieved similar genome size and gene model numbers by different mechanisms.</title>
        <authorList>
            <person name="Ali S."/>
            <person name="Shao J."/>
            <person name="Larry D.J."/>
            <person name="Kronmiller B."/>
            <person name="Shen D."/>
            <person name="Strem M.D."/>
            <person name="Melnick R.L."/>
            <person name="Guiltinan M.J."/>
            <person name="Tyler B.M."/>
            <person name="Meinhardt L.W."/>
            <person name="Bailey B.A."/>
        </authorList>
    </citation>
    <scope>NUCLEOTIDE SEQUENCE [LARGE SCALE GENOMIC DNA]</scope>
    <source>
        <strain evidence="2">zdho120</strain>
    </source>
</reference>
<sequence>MAENFGFIPDGWTRKTERCLAVYGCYETKAGPQYALLSPEPVMDAPDDYLNADGQLAVTKLFL</sequence>
<evidence type="ECO:0000313" key="1">
    <source>
        <dbReference type="EMBL" id="OWZ07754.1"/>
    </source>
</evidence>
<feature type="non-terminal residue" evidence="1">
    <location>
        <position position="63"/>
    </location>
</feature>
<dbReference type="Proteomes" id="UP000198211">
    <property type="component" value="Unassembled WGS sequence"/>
</dbReference>